<dbReference type="EMBL" id="JBHUKY010000003">
    <property type="protein sequence ID" value="MFD2408299.1"/>
    <property type="molecule type" value="Genomic_DNA"/>
</dbReference>
<evidence type="ECO:0000313" key="2">
    <source>
        <dbReference type="EMBL" id="MFD2408299.1"/>
    </source>
</evidence>
<organism evidence="2 3">
    <name type="scientific">Paenibacillus rhizoplanae</name>
    <dbReference type="NCBI Taxonomy" id="1917181"/>
    <lineage>
        <taxon>Bacteria</taxon>
        <taxon>Bacillati</taxon>
        <taxon>Bacillota</taxon>
        <taxon>Bacilli</taxon>
        <taxon>Bacillales</taxon>
        <taxon>Paenibacillaceae</taxon>
        <taxon>Paenibacillus</taxon>
    </lineage>
</organism>
<dbReference type="Proteomes" id="UP001597448">
    <property type="component" value="Unassembled WGS sequence"/>
</dbReference>
<proteinExistence type="predicted"/>
<sequence>MTEQQQKINVIRQLLQDKETEKEELKKQSDLIMMQIKQVDNAIEAFELELAKLTGKAIPIKEVPLKGAEIGVAALEALRIMGGEAHYTEVKAEIEKTHSISGIDDKSKGDSVWNQLNKNSFVEKLGRGLFRIKERPES</sequence>
<comment type="caution">
    <text evidence="2">The sequence shown here is derived from an EMBL/GenBank/DDBJ whole genome shotgun (WGS) entry which is preliminary data.</text>
</comment>
<keyword evidence="1" id="KW-0175">Coiled coil</keyword>
<dbReference type="RefSeq" id="WP_209992495.1">
    <property type="nucleotide sequence ID" value="NZ_JBHSVQ010000001.1"/>
</dbReference>
<accession>A0ABW5F173</accession>
<protein>
    <recommendedName>
        <fullName evidence="4">HTH HARE-type domain-containing protein</fullName>
    </recommendedName>
</protein>
<gene>
    <name evidence="2" type="ORF">ACFSX3_00365</name>
</gene>
<evidence type="ECO:0000313" key="3">
    <source>
        <dbReference type="Proteomes" id="UP001597448"/>
    </source>
</evidence>
<name>A0ABW5F173_9BACL</name>
<evidence type="ECO:0008006" key="4">
    <source>
        <dbReference type="Google" id="ProtNLM"/>
    </source>
</evidence>
<reference evidence="3" key="1">
    <citation type="journal article" date="2019" name="Int. J. Syst. Evol. Microbiol.">
        <title>The Global Catalogue of Microorganisms (GCM) 10K type strain sequencing project: providing services to taxonomists for standard genome sequencing and annotation.</title>
        <authorList>
            <consortium name="The Broad Institute Genomics Platform"/>
            <consortium name="The Broad Institute Genome Sequencing Center for Infectious Disease"/>
            <person name="Wu L."/>
            <person name="Ma J."/>
        </authorList>
    </citation>
    <scope>NUCLEOTIDE SEQUENCE [LARGE SCALE GENOMIC DNA]</scope>
    <source>
        <strain evidence="3">CCM 8725</strain>
    </source>
</reference>
<evidence type="ECO:0000256" key="1">
    <source>
        <dbReference type="SAM" id="Coils"/>
    </source>
</evidence>
<keyword evidence="3" id="KW-1185">Reference proteome</keyword>
<feature type="coiled-coil region" evidence="1">
    <location>
        <begin position="1"/>
        <end position="56"/>
    </location>
</feature>